<dbReference type="Proteomes" id="UP001302429">
    <property type="component" value="Chromosome"/>
</dbReference>
<evidence type="ECO:0000313" key="6">
    <source>
        <dbReference type="EMBL" id="WOE74994.1"/>
    </source>
</evidence>
<feature type="compositionally biased region" description="Acidic residues" evidence="3">
    <location>
        <begin position="604"/>
        <end position="616"/>
    </location>
</feature>
<dbReference type="PANTHER" id="PTHR34819:SF3">
    <property type="entry name" value="CELL SURFACE PROTEIN"/>
    <property type="match status" value="1"/>
</dbReference>
<dbReference type="AlphaFoldDB" id="A0AA97F611"/>
<feature type="signal peptide" evidence="4">
    <location>
        <begin position="1"/>
        <end position="29"/>
    </location>
</feature>
<dbReference type="GO" id="GO:0006508">
    <property type="term" value="P:proteolysis"/>
    <property type="evidence" value="ECO:0007669"/>
    <property type="project" value="UniProtKB-KW"/>
</dbReference>
<accession>A0AA97F611</accession>
<dbReference type="InterPro" id="IPR002884">
    <property type="entry name" value="P_dom"/>
</dbReference>
<feature type="region of interest" description="Disordered" evidence="3">
    <location>
        <begin position="301"/>
        <end position="330"/>
    </location>
</feature>
<proteinExistence type="predicted"/>
<dbReference type="InterPro" id="IPR047589">
    <property type="entry name" value="DUF11_rpt"/>
</dbReference>
<feature type="region of interest" description="Disordered" evidence="3">
    <location>
        <begin position="121"/>
        <end position="141"/>
    </location>
</feature>
<dbReference type="Pfam" id="PF01483">
    <property type="entry name" value="P_proprotein"/>
    <property type="match status" value="1"/>
</dbReference>
<evidence type="ECO:0000256" key="3">
    <source>
        <dbReference type="SAM" id="MobiDB-lite"/>
    </source>
</evidence>
<evidence type="ECO:0000256" key="4">
    <source>
        <dbReference type="SAM" id="SignalP"/>
    </source>
</evidence>
<dbReference type="EMBL" id="CP136594">
    <property type="protein sequence ID" value="WOE74994.1"/>
    <property type="molecule type" value="Genomic_DNA"/>
</dbReference>
<keyword evidence="1" id="KW-0645">Protease</keyword>
<keyword evidence="4" id="KW-0732">Signal</keyword>
<evidence type="ECO:0000259" key="5">
    <source>
        <dbReference type="PROSITE" id="PS51829"/>
    </source>
</evidence>
<feature type="compositionally biased region" description="Polar residues" evidence="3">
    <location>
        <begin position="121"/>
        <end position="132"/>
    </location>
</feature>
<dbReference type="SUPFAM" id="SSF49785">
    <property type="entry name" value="Galactose-binding domain-like"/>
    <property type="match status" value="1"/>
</dbReference>
<dbReference type="InterPro" id="IPR008979">
    <property type="entry name" value="Galactose-bd-like_sf"/>
</dbReference>
<evidence type="ECO:0000313" key="7">
    <source>
        <dbReference type="Proteomes" id="UP001302429"/>
    </source>
</evidence>
<feature type="chain" id="PRO_5041648408" evidence="4">
    <location>
        <begin position="30"/>
        <end position="654"/>
    </location>
</feature>
<dbReference type="Gene3D" id="2.60.120.260">
    <property type="entry name" value="Galactose-binding domain-like"/>
    <property type="match status" value="1"/>
</dbReference>
<dbReference type="Pfam" id="PF01345">
    <property type="entry name" value="DUF11"/>
    <property type="match status" value="1"/>
</dbReference>
<dbReference type="InterPro" id="IPR051172">
    <property type="entry name" value="Chlamydia_OmcB"/>
</dbReference>
<dbReference type="InterPro" id="IPR001434">
    <property type="entry name" value="OmcB-like_DUF11"/>
</dbReference>
<evidence type="ECO:0000256" key="1">
    <source>
        <dbReference type="ARBA" id="ARBA00022670"/>
    </source>
</evidence>
<gene>
    <name evidence="6" type="ORF">RB602_14330</name>
</gene>
<sequence length="654" mass="67299">MARAKIAKFSAVAAWLLALLCLFSGAAQAQTTSYVNSTDGTINGSTSCAAPLVRNFSVADSFTVIDVDIGVYAQHTWRGDLRITLQSPSGTRVRLVNGNTNAINGDNFNVRLNDEGTQTVNTDGNGSNHSTATPPPFQHDFTPNNPLTAFDGQNSAGTWRLEICDLFTSDDDGNFRHAELYLTQQPTNFADLSLNKTVSNTSPASGSQVTYSLTVSSASASTNTANGVQVGDALPTGINFVSATGTGSYNPTSGIWTVGSLAPGASATINIVANVNATPGATVTNRAEIIASSLADIDSTAGNGSTNEDDDDSASFTVQGTRTAGTPPPLICPAGTSRFSWAGRTWSAGSLNNSYALAGFGTINFAITNDGTFLNNATFGGQSPTLQSIVHGGSPGQIQLLQLTDMNNASDEVVTTITLPTAVDGAQFTMADVDYNANQFADRITVTGQYQGATVNPTLTNGVSNYVVGNSAFGDGGADSDSADGNITITFNGPVDTIIIRYGNHDLNLPTNPGQQGVTLRDIDLCDPVANISVTKISQVLNDEVNTENPKAIPGATMRYCILVSNSGSATAENISASDSIPTAVTYVPGSLQTGSGCNSGITGEDEDASGADETDPYGAAFDAAASAKGTITGTANALGPNSNLAIIFNVVID</sequence>
<dbReference type="RefSeq" id="WP_317081507.1">
    <property type="nucleotide sequence ID" value="NZ_CP136594.1"/>
</dbReference>
<dbReference type="PANTHER" id="PTHR34819">
    <property type="entry name" value="LARGE CYSTEINE-RICH PERIPLASMIC PROTEIN OMCB"/>
    <property type="match status" value="1"/>
</dbReference>
<dbReference type="NCBIfam" id="TIGR01451">
    <property type="entry name" value="B_ant_repeat"/>
    <property type="match status" value="2"/>
</dbReference>
<feature type="domain" description="P/Homo B" evidence="5">
    <location>
        <begin position="25"/>
        <end position="188"/>
    </location>
</feature>
<evidence type="ECO:0000256" key="2">
    <source>
        <dbReference type="ARBA" id="ARBA00022801"/>
    </source>
</evidence>
<protein>
    <submittedName>
        <fullName evidence="6">Proprotein convertase P-domain-containing protein</fullName>
    </submittedName>
</protein>
<feature type="compositionally biased region" description="Polar residues" evidence="3">
    <location>
        <begin position="314"/>
        <end position="324"/>
    </location>
</feature>
<dbReference type="PROSITE" id="PS51829">
    <property type="entry name" value="P_HOMO_B"/>
    <property type="match status" value="1"/>
</dbReference>
<name>A0AA97F611_9SPHN</name>
<organism evidence="6 7">
    <name type="scientific">Alterisphingorhabdus coralli</name>
    <dbReference type="NCBI Taxonomy" id="3071408"/>
    <lineage>
        <taxon>Bacteria</taxon>
        <taxon>Pseudomonadati</taxon>
        <taxon>Pseudomonadota</taxon>
        <taxon>Alphaproteobacteria</taxon>
        <taxon>Sphingomonadales</taxon>
        <taxon>Sphingomonadaceae</taxon>
        <taxon>Alterisphingorhabdus (ex Yan et al. 2024)</taxon>
    </lineage>
</organism>
<keyword evidence="2" id="KW-0378">Hydrolase</keyword>
<feature type="region of interest" description="Disordered" evidence="3">
    <location>
        <begin position="596"/>
        <end position="617"/>
    </location>
</feature>
<reference evidence="6 7" key="1">
    <citation type="submission" date="2023-10" db="EMBL/GenBank/DDBJ databases">
        <title>Complete genome sequence of a Sphingomonadaceae bacterium.</title>
        <authorList>
            <person name="Yan C."/>
        </authorList>
    </citation>
    <scope>NUCLEOTIDE SEQUENCE [LARGE SCALE GENOMIC DNA]</scope>
    <source>
        <strain evidence="6 7">SCSIO 66989</strain>
    </source>
</reference>
<keyword evidence="7" id="KW-1185">Reference proteome</keyword>
<dbReference type="KEGG" id="acoa:RB602_14330"/>
<dbReference type="GO" id="GO:0004252">
    <property type="term" value="F:serine-type endopeptidase activity"/>
    <property type="evidence" value="ECO:0007669"/>
    <property type="project" value="InterPro"/>
</dbReference>
<dbReference type="Gene3D" id="2.60.40.1170">
    <property type="entry name" value="Mu homology domain, subdomain B"/>
    <property type="match status" value="1"/>
</dbReference>